<dbReference type="RefSeq" id="WP_179567811.1">
    <property type="nucleotide sequence ID" value="NZ_JACBZY010000001.1"/>
</dbReference>
<keyword evidence="3" id="KW-1185">Reference proteome</keyword>
<gene>
    <name evidence="2" type="ORF">BJ979_002180</name>
</gene>
<dbReference type="GO" id="GO:0003677">
    <property type="term" value="F:DNA binding"/>
    <property type="evidence" value="ECO:0007669"/>
    <property type="project" value="InterPro"/>
</dbReference>
<accession>A0A852YE26</accession>
<evidence type="ECO:0000313" key="2">
    <source>
        <dbReference type="EMBL" id="NYG99554.1"/>
    </source>
</evidence>
<dbReference type="EMBL" id="JACBZY010000001">
    <property type="protein sequence ID" value="NYG99554.1"/>
    <property type="molecule type" value="Genomic_DNA"/>
</dbReference>
<dbReference type="SMART" id="SM00530">
    <property type="entry name" value="HTH_XRE"/>
    <property type="match status" value="1"/>
</dbReference>
<dbReference type="SUPFAM" id="SSF47413">
    <property type="entry name" value="lambda repressor-like DNA-binding domains"/>
    <property type="match status" value="1"/>
</dbReference>
<dbReference type="Proteomes" id="UP000553888">
    <property type="component" value="Unassembled WGS sequence"/>
</dbReference>
<dbReference type="Gene3D" id="1.10.260.40">
    <property type="entry name" value="lambda repressor-like DNA-binding domains"/>
    <property type="match status" value="1"/>
</dbReference>
<evidence type="ECO:0000259" key="1">
    <source>
        <dbReference type="PROSITE" id="PS50943"/>
    </source>
</evidence>
<proteinExistence type="predicted"/>
<dbReference type="Pfam" id="PF01381">
    <property type="entry name" value="HTH_3"/>
    <property type="match status" value="1"/>
</dbReference>
<sequence>MPTGSAAARLLGERIRIERIRVGVTQMELANLAGLNVANYGRIERGIGNPNLDTLVRVAHVLGVEASTLIAGITAEHLPKKNAPYSAADFVAERGRRRG</sequence>
<evidence type="ECO:0000313" key="3">
    <source>
        <dbReference type="Proteomes" id="UP000553888"/>
    </source>
</evidence>
<reference evidence="2 3" key="1">
    <citation type="submission" date="2020-07" db="EMBL/GenBank/DDBJ databases">
        <title>Sequencing the genomes of 1000 actinobacteria strains.</title>
        <authorList>
            <person name="Klenk H.-P."/>
        </authorList>
    </citation>
    <scope>NUCLEOTIDE SEQUENCE [LARGE SCALE GENOMIC DNA]</scope>
    <source>
        <strain evidence="2 3">DSM 23141</strain>
    </source>
</reference>
<dbReference type="CDD" id="cd00093">
    <property type="entry name" value="HTH_XRE"/>
    <property type="match status" value="1"/>
</dbReference>
<organism evidence="2 3">
    <name type="scientific">Schumannella luteola</name>
    <dbReference type="NCBI Taxonomy" id="472059"/>
    <lineage>
        <taxon>Bacteria</taxon>
        <taxon>Bacillati</taxon>
        <taxon>Actinomycetota</taxon>
        <taxon>Actinomycetes</taxon>
        <taxon>Micrococcales</taxon>
        <taxon>Microbacteriaceae</taxon>
        <taxon>Schumannella</taxon>
    </lineage>
</organism>
<dbReference type="PROSITE" id="PS50943">
    <property type="entry name" value="HTH_CROC1"/>
    <property type="match status" value="1"/>
</dbReference>
<protein>
    <submittedName>
        <fullName evidence="2">Transcriptional regulator with XRE-family HTH domain</fullName>
    </submittedName>
</protein>
<feature type="domain" description="HTH cro/C1-type" evidence="1">
    <location>
        <begin position="15"/>
        <end position="69"/>
    </location>
</feature>
<name>A0A852YE26_9MICO</name>
<comment type="caution">
    <text evidence="2">The sequence shown here is derived from an EMBL/GenBank/DDBJ whole genome shotgun (WGS) entry which is preliminary data.</text>
</comment>
<dbReference type="InterPro" id="IPR010982">
    <property type="entry name" value="Lambda_DNA-bd_dom_sf"/>
</dbReference>
<dbReference type="AlphaFoldDB" id="A0A852YE26"/>
<dbReference type="InterPro" id="IPR001387">
    <property type="entry name" value="Cro/C1-type_HTH"/>
</dbReference>